<accession>A0ABS2GCA1</accession>
<dbReference type="RefSeq" id="WP_205087107.1">
    <property type="nucleotide sequence ID" value="NZ_JACJLA010000001.1"/>
</dbReference>
<proteinExistence type="predicted"/>
<dbReference type="InterPro" id="IPR013078">
    <property type="entry name" value="His_Pase_superF_clade-1"/>
</dbReference>
<sequence length="211" mass="23606">MNTIYLVRHGQTEWNSIGRYQGNTDIPLSEVGIAQAKACAEAMTDIHIDRIICSDLSRAKVTAEAILGNRDIPFTVDARLREINFGHWEGLTYDEIQARWPEAVHTMYCSPEKVKISGGESFFEVQHRAWSALEDEMEKAADGETILVVAHGGTNRTLICKMLNLSLHYAWNLSQGNTSISRVDFYGLTENDHNTLSLLNDTKHLANVTIG</sequence>
<dbReference type="EMBL" id="JACJLA010000001">
    <property type="protein sequence ID" value="MBM6911769.1"/>
    <property type="molecule type" value="Genomic_DNA"/>
</dbReference>
<keyword evidence="3" id="KW-1185">Reference proteome</keyword>
<comment type="caution">
    <text evidence="2">The sequence shown here is derived from an EMBL/GenBank/DDBJ whole genome shotgun (WGS) entry which is preliminary data.</text>
</comment>
<dbReference type="PROSITE" id="PS00175">
    <property type="entry name" value="PG_MUTASE"/>
    <property type="match status" value="1"/>
</dbReference>
<dbReference type="EC" id="3.1.3.73" evidence="1"/>
<evidence type="ECO:0000313" key="3">
    <source>
        <dbReference type="Proteomes" id="UP000707138"/>
    </source>
</evidence>
<evidence type="ECO:0000313" key="2">
    <source>
        <dbReference type="EMBL" id="MBM6911769.1"/>
    </source>
</evidence>
<protein>
    <recommendedName>
        <fullName evidence="1">Alpha-ribazole phosphatase</fullName>
        <ecNumber evidence="1">3.1.3.73</ecNumber>
    </recommendedName>
</protein>
<dbReference type="PANTHER" id="PTHR48100">
    <property type="entry name" value="BROAD-SPECIFICITY PHOSPHATASE YOR283W-RELATED"/>
    <property type="match status" value="1"/>
</dbReference>
<dbReference type="InterPro" id="IPR050275">
    <property type="entry name" value="PGM_Phosphatase"/>
</dbReference>
<dbReference type="InterPro" id="IPR029033">
    <property type="entry name" value="His_PPase_superfam"/>
</dbReference>
<dbReference type="PRINTS" id="PR00991">
    <property type="entry name" value="6PFRUCTKNASE"/>
</dbReference>
<dbReference type="Pfam" id="PF00300">
    <property type="entry name" value="His_Phos_1"/>
    <property type="match status" value="1"/>
</dbReference>
<dbReference type="Proteomes" id="UP000707138">
    <property type="component" value="Unassembled WGS sequence"/>
</dbReference>
<gene>
    <name evidence="2" type="primary">cobC</name>
    <name evidence="2" type="ORF">H6A01_00325</name>
</gene>
<evidence type="ECO:0000256" key="1">
    <source>
        <dbReference type="NCBIfam" id="TIGR03162"/>
    </source>
</evidence>
<dbReference type="CDD" id="cd07067">
    <property type="entry name" value="HP_PGM_like"/>
    <property type="match status" value="1"/>
</dbReference>
<dbReference type="InterPro" id="IPR001345">
    <property type="entry name" value="PG/BPGM_mutase_AS"/>
</dbReference>
<dbReference type="InterPro" id="IPR003094">
    <property type="entry name" value="6Pfruct_kin"/>
</dbReference>
<dbReference type="NCBIfam" id="TIGR03162">
    <property type="entry name" value="ribazole_cobC"/>
    <property type="match status" value="1"/>
</dbReference>
<dbReference type="Gene3D" id="3.40.50.1240">
    <property type="entry name" value="Phosphoglycerate mutase-like"/>
    <property type="match status" value="1"/>
</dbReference>
<dbReference type="SUPFAM" id="SSF53254">
    <property type="entry name" value="Phosphoglycerate mutase-like"/>
    <property type="match status" value="1"/>
</dbReference>
<dbReference type="InterPro" id="IPR017578">
    <property type="entry name" value="Ribazole_CobC"/>
</dbReference>
<dbReference type="SMART" id="SM00855">
    <property type="entry name" value="PGAM"/>
    <property type="match status" value="1"/>
</dbReference>
<organism evidence="2 3">
    <name type="scientific">Veillonella magna</name>
    <dbReference type="NCBI Taxonomy" id="464322"/>
    <lineage>
        <taxon>Bacteria</taxon>
        <taxon>Bacillati</taxon>
        <taxon>Bacillota</taxon>
        <taxon>Negativicutes</taxon>
        <taxon>Veillonellales</taxon>
        <taxon>Veillonellaceae</taxon>
        <taxon>Veillonella</taxon>
    </lineage>
</organism>
<name>A0ABS2GCA1_9FIRM</name>
<reference evidence="2 3" key="1">
    <citation type="journal article" date="2021" name="Sci. Rep.">
        <title>The distribution of antibiotic resistance genes in chicken gut microbiota commensals.</title>
        <authorList>
            <person name="Juricova H."/>
            <person name="Matiasovicova J."/>
            <person name="Kubasova T."/>
            <person name="Cejkova D."/>
            <person name="Rychlik I."/>
        </authorList>
    </citation>
    <scope>NUCLEOTIDE SEQUENCE [LARGE SCALE GENOMIC DNA]</scope>
    <source>
        <strain evidence="2 3">An537</strain>
    </source>
</reference>